<evidence type="ECO:0000256" key="4">
    <source>
        <dbReference type="ARBA" id="ARBA00022801"/>
    </source>
</evidence>
<evidence type="ECO:0000256" key="7">
    <source>
        <dbReference type="ARBA" id="ARBA00023239"/>
    </source>
</evidence>
<dbReference type="EMBL" id="JAENIO010000021">
    <property type="protein sequence ID" value="MBK1834285.1"/>
    <property type="molecule type" value="Genomic_DNA"/>
</dbReference>
<evidence type="ECO:0000256" key="1">
    <source>
        <dbReference type="ARBA" id="ARBA00008136"/>
    </source>
</evidence>
<dbReference type="GO" id="GO:0016829">
    <property type="term" value="F:lyase activity"/>
    <property type="evidence" value="ECO:0007669"/>
    <property type="project" value="UniProtKB-KW"/>
</dbReference>
<sequence>MTMCGRYTLESQKLDFEKALAPLLGAGPDSEDFAHFCRQSHYNLPPSQALPLILGPEPQGSLRPWGTKVKVRGQERFVINARAESLWTSPLWRSAASSPNGRCLIPATGWYEWRAENSTRWPYLLTTVDEGPLFFGGLYSCRLGAFVIITTEAGPDVAPVHHRQPVLIPPKDWGKWLQGERESGQKLTLPSPAGTLQSRKLASTLVNSPKNQGPEVLE</sequence>
<dbReference type="GO" id="GO:0003697">
    <property type="term" value="F:single-stranded DNA binding"/>
    <property type="evidence" value="ECO:0007669"/>
    <property type="project" value="InterPro"/>
</dbReference>
<dbReference type="InterPro" id="IPR036590">
    <property type="entry name" value="SRAP-like"/>
</dbReference>
<gene>
    <name evidence="9" type="ORF">JIN78_09465</name>
</gene>
<keyword evidence="7" id="KW-0456">Lyase</keyword>
<reference evidence="9" key="1">
    <citation type="submission" date="2021-01" db="EMBL/GenBank/DDBJ databases">
        <title>Modified the classification status of verrucomicrobia.</title>
        <authorList>
            <person name="Feng X."/>
        </authorList>
    </citation>
    <scope>NUCLEOTIDE SEQUENCE</scope>
    <source>
        <strain evidence="9">KCTC 12986</strain>
    </source>
</reference>
<dbReference type="AlphaFoldDB" id="A0A934RU97"/>
<protein>
    <recommendedName>
        <fullName evidence="8">Abasic site processing protein</fullName>
        <ecNumber evidence="8">3.4.-.-</ecNumber>
    </recommendedName>
</protein>
<comment type="caution">
    <text evidence="9">The sequence shown here is derived from an EMBL/GenBank/DDBJ whole genome shotgun (WGS) entry which is preliminary data.</text>
</comment>
<comment type="similarity">
    <text evidence="1 8">Belongs to the SOS response-associated peptidase family.</text>
</comment>
<dbReference type="Pfam" id="PF02586">
    <property type="entry name" value="SRAP"/>
    <property type="match status" value="1"/>
</dbReference>
<evidence type="ECO:0000256" key="5">
    <source>
        <dbReference type="ARBA" id="ARBA00023124"/>
    </source>
</evidence>
<dbReference type="PANTHER" id="PTHR13604:SF0">
    <property type="entry name" value="ABASIC SITE PROCESSING PROTEIN HMCES"/>
    <property type="match status" value="1"/>
</dbReference>
<proteinExistence type="inferred from homology"/>
<evidence type="ECO:0000256" key="6">
    <source>
        <dbReference type="ARBA" id="ARBA00023125"/>
    </source>
</evidence>
<organism evidence="9 10">
    <name type="scientific">Roseibacillus ishigakijimensis</name>
    <dbReference type="NCBI Taxonomy" id="454146"/>
    <lineage>
        <taxon>Bacteria</taxon>
        <taxon>Pseudomonadati</taxon>
        <taxon>Verrucomicrobiota</taxon>
        <taxon>Verrucomicrobiia</taxon>
        <taxon>Verrucomicrobiales</taxon>
        <taxon>Verrucomicrobiaceae</taxon>
        <taxon>Roseibacillus</taxon>
    </lineage>
</organism>
<dbReference type="InterPro" id="IPR003738">
    <property type="entry name" value="SRAP"/>
</dbReference>
<accession>A0A934RU97</accession>
<dbReference type="PANTHER" id="PTHR13604">
    <property type="entry name" value="DC12-RELATED"/>
    <property type="match status" value="1"/>
</dbReference>
<keyword evidence="4 8" id="KW-0378">Hydrolase</keyword>
<evidence type="ECO:0000256" key="2">
    <source>
        <dbReference type="ARBA" id="ARBA00022670"/>
    </source>
</evidence>
<dbReference type="GO" id="GO:0106300">
    <property type="term" value="P:protein-DNA covalent cross-linking repair"/>
    <property type="evidence" value="ECO:0007669"/>
    <property type="project" value="InterPro"/>
</dbReference>
<evidence type="ECO:0000256" key="8">
    <source>
        <dbReference type="RuleBase" id="RU364100"/>
    </source>
</evidence>
<keyword evidence="2 8" id="KW-0645">Protease</keyword>
<dbReference type="SUPFAM" id="SSF143081">
    <property type="entry name" value="BB1717-like"/>
    <property type="match status" value="1"/>
</dbReference>
<keyword evidence="6" id="KW-0238">DNA-binding</keyword>
<dbReference type="GO" id="GO:0008233">
    <property type="term" value="F:peptidase activity"/>
    <property type="evidence" value="ECO:0007669"/>
    <property type="project" value="UniProtKB-KW"/>
</dbReference>
<keyword evidence="3" id="KW-0227">DNA damage</keyword>
<dbReference type="Gene3D" id="3.90.1680.10">
    <property type="entry name" value="SOS response associated peptidase-like"/>
    <property type="match status" value="1"/>
</dbReference>
<keyword evidence="10" id="KW-1185">Reference proteome</keyword>
<dbReference type="GO" id="GO:0006508">
    <property type="term" value="P:proteolysis"/>
    <property type="evidence" value="ECO:0007669"/>
    <property type="project" value="UniProtKB-KW"/>
</dbReference>
<keyword evidence="5" id="KW-0190">Covalent protein-DNA linkage</keyword>
<evidence type="ECO:0000256" key="3">
    <source>
        <dbReference type="ARBA" id="ARBA00022763"/>
    </source>
</evidence>
<evidence type="ECO:0000313" key="10">
    <source>
        <dbReference type="Proteomes" id="UP000604083"/>
    </source>
</evidence>
<dbReference type="EC" id="3.4.-.-" evidence="8"/>
<name>A0A934RU97_9BACT</name>
<dbReference type="Proteomes" id="UP000604083">
    <property type="component" value="Unassembled WGS sequence"/>
</dbReference>
<evidence type="ECO:0000313" key="9">
    <source>
        <dbReference type="EMBL" id="MBK1834285.1"/>
    </source>
</evidence>